<evidence type="ECO:0000313" key="5">
    <source>
        <dbReference type="Proteomes" id="UP000838412"/>
    </source>
</evidence>
<dbReference type="AlphaFoldDB" id="A0A8J9ZA81"/>
<proteinExistence type="predicted"/>
<evidence type="ECO:0000259" key="3">
    <source>
        <dbReference type="Pfam" id="PF03445"/>
    </source>
</evidence>
<dbReference type="SUPFAM" id="SSF48452">
    <property type="entry name" value="TPR-like"/>
    <property type="match status" value="1"/>
</dbReference>
<dbReference type="InterPro" id="IPR019734">
    <property type="entry name" value="TPR_rpt"/>
</dbReference>
<sequence>MQYKEHLNKGSSSLQKADLDSAEQQFAAALKLVHVRDPTAQQYQREVEPLCKLGDVYSKRGQQTGDGGDFVKAAALYNAAIARSSDYGLNDGIDKAITCTEGLFVKHVLDLDHNVQTAGKDKHKKNLKEMRDQIKLEMETIEQQLDPYVHDENDPCVKEIEAKRAQAVRRLFERIASERKQFVSQLVEECVLLMGPPPCKYSLIGLGSQATELVTPYSDLEFAILVEDESEECLMYFRNLTHYLHLKVVNLGETILPALGIRSLNEFFSQDPLDDWYYDSVTPRGFAFDGSMPRASKTPLGRQATTNKPPSELIRSPNNMVNILETDATVYIKEGYHLASILRNLSLLVGDQDLVNEYLAIVRDVLTNDEGKMALLEAQDTLRENMGKYDKQELTAKLIDVKKEIYRLPSLAVDCCALCSHVIPTSVWNTIDEMESTLVISTDNAHHLRVLVSISAELRLRTYIANSGQNENLSALASLETPQETEDTLSRLQTVFYVSKSAQLFRYYYTAMRRAIYGKSTAHPNIATSLNNLGGAWSHLGHSKKAISYYEQALQIIRMIYGHRKDHPLIASALNNLGTAWQHLGDYRKAISYKEQVLQMRKVIYGSVWCNLKDYKKAISYHDEALQMCRHIHGQSTAHVDIATSLKLLGSAWHNHDHKKAISCLDEALQMYRSIYGPNTEHSDIADSLQRLGLAWEGQGHHQECISYHEEALQMYRNIHHSTS</sequence>
<dbReference type="GO" id="GO:0008773">
    <property type="term" value="F:[protein-PII] uridylyltransferase activity"/>
    <property type="evidence" value="ECO:0007669"/>
    <property type="project" value="InterPro"/>
</dbReference>
<dbReference type="EMBL" id="OV696702">
    <property type="protein sequence ID" value="CAH1249776.1"/>
    <property type="molecule type" value="Genomic_DNA"/>
</dbReference>
<dbReference type="PANTHER" id="PTHR19959">
    <property type="entry name" value="KINESIN LIGHT CHAIN"/>
    <property type="match status" value="1"/>
</dbReference>
<dbReference type="PANTHER" id="PTHR19959:SF119">
    <property type="entry name" value="FUNGAL LIPASE-LIKE DOMAIN-CONTAINING PROTEIN"/>
    <property type="match status" value="1"/>
</dbReference>
<feature type="domain" description="Protein-PII uridylyltransferase N-terminal" evidence="3">
    <location>
        <begin position="166"/>
        <end position="252"/>
    </location>
</feature>
<dbReference type="Gene3D" id="1.25.40.10">
    <property type="entry name" value="Tetratricopeptide repeat domain"/>
    <property type="match status" value="2"/>
</dbReference>
<reference evidence="4" key="1">
    <citation type="submission" date="2022-01" db="EMBL/GenBank/DDBJ databases">
        <authorList>
            <person name="Braso-Vives M."/>
        </authorList>
    </citation>
    <scope>NUCLEOTIDE SEQUENCE</scope>
</reference>
<dbReference type="InterPro" id="IPR005105">
    <property type="entry name" value="GlnD_Uridyltrans_N"/>
</dbReference>
<feature type="repeat" description="TPR" evidence="1">
    <location>
        <begin position="571"/>
        <end position="604"/>
    </location>
</feature>
<evidence type="ECO:0000313" key="4">
    <source>
        <dbReference type="EMBL" id="CAH1249776.1"/>
    </source>
</evidence>
<dbReference type="SMART" id="SM00028">
    <property type="entry name" value="TPR"/>
    <property type="match status" value="7"/>
</dbReference>
<accession>A0A8J9ZA81</accession>
<feature type="region of interest" description="Disordered" evidence="2">
    <location>
        <begin position="290"/>
        <end position="312"/>
    </location>
</feature>
<dbReference type="Pfam" id="PF03445">
    <property type="entry name" value="DUF294"/>
    <property type="match status" value="1"/>
</dbReference>
<dbReference type="Pfam" id="PF13424">
    <property type="entry name" value="TPR_12"/>
    <property type="match status" value="2"/>
</dbReference>
<keyword evidence="1" id="KW-0802">TPR repeat</keyword>
<keyword evidence="5" id="KW-1185">Reference proteome</keyword>
<organism evidence="4 5">
    <name type="scientific">Branchiostoma lanceolatum</name>
    <name type="common">Common lancelet</name>
    <name type="synonym">Amphioxus lanceolatum</name>
    <dbReference type="NCBI Taxonomy" id="7740"/>
    <lineage>
        <taxon>Eukaryota</taxon>
        <taxon>Metazoa</taxon>
        <taxon>Chordata</taxon>
        <taxon>Cephalochordata</taxon>
        <taxon>Leptocardii</taxon>
        <taxon>Amphioxiformes</taxon>
        <taxon>Branchiostomatidae</taxon>
        <taxon>Branchiostoma</taxon>
    </lineage>
</organism>
<protein>
    <submittedName>
        <fullName evidence="4">KLC1 protein</fullName>
    </submittedName>
</protein>
<dbReference type="OrthoDB" id="626167at2759"/>
<evidence type="ECO:0000256" key="2">
    <source>
        <dbReference type="SAM" id="MobiDB-lite"/>
    </source>
</evidence>
<evidence type="ECO:0000256" key="1">
    <source>
        <dbReference type="PROSITE-ProRule" id="PRU00339"/>
    </source>
</evidence>
<gene>
    <name evidence="4" type="primary">KLC1</name>
    <name evidence="4" type="ORF">BLAG_LOCUS10762</name>
</gene>
<dbReference type="Proteomes" id="UP000838412">
    <property type="component" value="Chromosome 17"/>
</dbReference>
<dbReference type="PROSITE" id="PS50005">
    <property type="entry name" value="TPR"/>
    <property type="match status" value="1"/>
</dbReference>
<dbReference type="InterPro" id="IPR011990">
    <property type="entry name" value="TPR-like_helical_dom_sf"/>
</dbReference>
<name>A0A8J9ZA81_BRALA</name>